<dbReference type="AlphaFoldDB" id="A0A918XNE0"/>
<evidence type="ECO:0000313" key="3">
    <source>
        <dbReference type="EMBL" id="GHD41874.1"/>
    </source>
</evidence>
<feature type="region of interest" description="Disordered" evidence="1">
    <location>
        <begin position="198"/>
        <end position="221"/>
    </location>
</feature>
<dbReference type="InterPro" id="IPR021005">
    <property type="entry name" value="Znf_CGNR"/>
</dbReference>
<reference evidence="3" key="1">
    <citation type="journal article" date="2014" name="Int. J. Syst. Evol. Microbiol.">
        <title>Complete genome sequence of Corynebacterium casei LMG S-19264T (=DSM 44701T), isolated from a smear-ripened cheese.</title>
        <authorList>
            <consortium name="US DOE Joint Genome Institute (JGI-PGF)"/>
            <person name="Walter F."/>
            <person name="Albersmeier A."/>
            <person name="Kalinowski J."/>
            <person name="Ruckert C."/>
        </authorList>
    </citation>
    <scope>NUCLEOTIDE SEQUENCE</scope>
    <source>
        <strain evidence="3">KCTC 42651</strain>
    </source>
</reference>
<dbReference type="RefSeq" id="WP_189987481.1">
    <property type="nucleotide sequence ID" value="NZ_BMZS01000002.1"/>
</dbReference>
<proteinExistence type="predicted"/>
<dbReference type="InterPro" id="IPR023286">
    <property type="entry name" value="ABATE_dom_sf"/>
</dbReference>
<accession>A0A918XNE0</accession>
<comment type="caution">
    <text evidence="3">The sequence shown here is derived from an EMBL/GenBank/DDBJ whole genome shotgun (WGS) entry which is preliminary data.</text>
</comment>
<dbReference type="Pfam" id="PF11706">
    <property type="entry name" value="zf-CGNR"/>
    <property type="match status" value="1"/>
</dbReference>
<sequence length="221" mass="24317">MSLPPPLAPPGIVVPAPRDDLCLDFANTRYWRGSDPATETLNAPADLIDWAASAGADPMLTAALRRRWEEDPEGAVRAFERTVREREAIYGVFAALAAGGGPAEDDLEALNVALARAPARGRLAARDGRFAWQIAAPLALETILAPIFWSAGDLLTGTRLGRVRQCANPQCRWLFLDDSKSANRRWCAMSQCGNRAKAHRHYMRRKQQAEDRNEQTATDPL</sequence>
<evidence type="ECO:0000259" key="2">
    <source>
        <dbReference type="Pfam" id="PF11706"/>
    </source>
</evidence>
<evidence type="ECO:0000256" key="1">
    <source>
        <dbReference type="SAM" id="MobiDB-lite"/>
    </source>
</evidence>
<dbReference type="Pfam" id="PF07336">
    <property type="entry name" value="ABATE"/>
    <property type="match status" value="1"/>
</dbReference>
<feature type="domain" description="Zinc finger CGNR" evidence="2">
    <location>
        <begin position="162"/>
        <end position="205"/>
    </location>
</feature>
<name>A0A918XNE0_9PROT</name>
<evidence type="ECO:0000313" key="4">
    <source>
        <dbReference type="Proteomes" id="UP000630353"/>
    </source>
</evidence>
<dbReference type="InterPro" id="IPR010852">
    <property type="entry name" value="ABATE"/>
</dbReference>
<dbReference type="Gene3D" id="1.10.3300.10">
    <property type="entry name" value="Jann2411-like domain"/>
    <property type="match status" value="1"/>
</dbReference>
<dbReference type="SUPFAM" id="SSF160904">
    <property type="entry name" value="Jann2411-like"/>
    <property type="match status" value="1"/>
</dbReference>
<dbReference type="EMBL" id="BMZS01000002">
    <property type="protein sequence ID" value="GHD41874.1"/>
    <property type="molecule type" value="Genomic_DNA"/>
</dbReference>
<organism evidence="3 4">
    <name type="scientific">Thalassobaculum fulvum</name>
    <dbReference type="NCBI Taxonomy" id="1633335"/>
    <lineage>
        <taxon>Bacteria</taxon>
        <taxon>Pseudomonadati</taxon>
        <taxon>Pseudomonadota</taxon>
        <taxon>Alphaproteobacteria</taxon>
        <taxon>Rhodospirillales</taxon>
        <taxon>Thalassobaculaceae</taxon>
        <taxon>Thalassobaculum</taxon>
    </lineage>
</organism>
<gene>
    <name evidence="3" type="ORF">GCM10017083_06250</name>
</gene>
<dbReference type="PANTHER" id="PTHR35525:SF3">
    <property type="entry name" value="BLL6575 PROTEIN"/>
    <property type="match status" value="1"/>
</dbReference>
<reference evidence="3" key="2">
    <citation type="submission" date="2020-09" db="EMBL/GenBank/DDBJ databases">
        <authorList>
            <person name="Sun Q."/>
            <person name="Kim S."/>
        </authorList>
    </citation>
    <scope>NUCLEOTIDE SEQUENCE</scope>
    <source>
        <strain evidence="3">KCTC 42651</strain>
    </source>
</reference>
<keyword evidence="4" id="KW-1185">Reference proteome</keyword>
<dbReference type="Proteomes" id="UP000630353">
    <property type="component" value="Unassembled WGS sequence"/>
</dbReference>
<dbReference type="PANTHER" id="PTHR35525">
    <property type="entry name" value="BLL6575 PROTEIN"/>
    <property type="match status" value="1"/>
</dbReference>
<protein>
    <recommendedName>
        <fullName evidence="2">Zinc finger CGNR domain-containing protein</fullName>
    </recommendedName>
</protein>